<evidence type="ECO:0000313" key="1">
    <source>
        <dbReference type="EMBL" id="QOX64221.1"/>
    </source>
</evidence>
<dbReference type="EMBL" id="CP042469">
    <property type="protein sequence ID" value="QOX64221.1"/>
    <property type="molecule type" value="Genomic_DNA"/>
</dbReference>
<protein>
    <submittedName>
        <fullName evidence="1">Recombinase family protein</fullName>
    </submittedName>
</protein>
<reference evidence="1" key="1">
    <citation type="submission" date="2019-08" db="EMBL/GenBank/DDBJ databases">
        <title>Genome sequence of Clostridiales bacterium MT110.</title>
        <authorList>
            <person name="Cao J."/>
        </authorList>
    </citation>
    <scope>NUCLEOTIDE SEQUENCE</scope>
    <source>
        <strain evidence="1">MT110</strain>
    </source>
</reference>
<evidence type="ECO:0000313" key="2">
    <source>
        <dbReference type="Proteomes" id="UP000594014"/>
    </source>
</evidence>
<organism evidence="1 2">
    <name type="scientific">Anoxybacterium hadale</name>
    <dbReference type="NCBI Taxonomy" id="3408580"/>
    <lineage>
        <taxon>Bacteria</taxon>
        <taxon>Bacillati</taxon>
        <taxon>Bacillota</taxon>
        <taxon>Clostridia</taxon>
        <taxon>Peptostreptococcales</taxon>
        <taxon>Anaerovoracaceae</taxon>
        <taxon>Anoxybacterium</taxon>
    </lineage>
</organism>
<name>A0ACD1ACV1_9FIRM</name>
<dbReference type="Proteomes" id="UP000594014">
    <property type="component" value="Chromosome"/>
</dbReference>
<accession>A0ACD1ACV1</accession>
<keyword evidence="2" id="KW-1185">Reference proteome</keyword>
<gene>
    <name evidence="1" type="ORF">FRZ06_13170</name>
</gene>
<sequence>MRKGVIEMLKVAAYCRVSTDHEDQKNSLENQQLYFENYINANSDWEFAGLFPDEGITGTCMKKRKKFNEMIDKAYNGEIDLIITKEVSRFARNTVDTLSVTRKLKTLGIGVIFISDNIDTRENDGEFRLTIMASVAQEESRKTSERVKWGMRRGMEKGYVFGPGVLGFHLNKGALTVNEDEASIVKLIYQDFLSGMGITSIVKKLKQEHIPCGSNRKNWTVNNVRAILVDEKYAGDLRQRKMYIESHLTHKAVKNENPDDTVYIRNHHPAIVDHKTWDLAQLELQRRAALIGEKSRHSTKYWASGLIECGECGSKGVSRNKYNKDGTMIRFWYCRELYNYGKSSGCKSDLVNDIALLTCVRFALRQLNFNSADILQELQSEIQTAQNGGIPDHTKQYEERIKKALEKKARIIDMYAEGDITKSEMNQMKSKYDDEISALKSTIEKVRLEAKKNEAAKENLSKVIARIKEILRQEEPTPEVYRSILEKIVLCKNHDLDIYFKYVSSPIQLHFETSG</sequence>
<proteinExistence type="predicted"/>